<reference evidence="2 3" key="1">
    <citation type="submission" date="2021-03" db="EMBL/GenBank/DDBJ databases">
        <title>Sequencing the genomes of 1000 actinobacteria strains.</title>
        <authorList>
            <person name="Klenk H.-P."/>
        </authorList>
    </citation>
    <scope>NUCLEOTIDE SEQUENCE [LARGE SCALE GENOMIC DNA]</scope>
    <source>
        <strain evidence="2 3">DSM 14564</strain>
    </source>
</reference>
<gene>
    <name evidence="2" type="ORF">JOF44_002551</name>
</gene>
<protein>
    <recommendedName>
        <fullName evidence="4">DUF4190 domain-containing protein</fullName>
    </recommendedName>
</protein>
<dbReference type="Proteomes" id="UP000698222">
    <property type="component" value="Unassembled WGS sequence"/>
</dbReference>
<sequence length="88" mass="8705">MHEAKRYSAGDWSLTFGLASVGCLLIPAIGDIISAPVAAAAVVLGMIGIGRHDTGVASKVLPAAVGTALGVIVLFFVVVMFIAGGPAG</sequence>
<dbReference type="RefSeq" id="WP_209891975.1">
    <property type="nucleotide sequence ID" value="NZ_BAAAJV010000006.1"/>
</dbReference>
<keyword evidence="3" id="KW-1185">Reference proteome</keyword>
<keyword evidence="1" id="KW-1133">Transmembrane helix</keyword>
<evidence type="ECO:0000256" key="1">
    <source>
        <dbReference type="SAM" id="Phobius"/>
    </source>
</evidence>
<accession>A0ABS4YNX6</accession>
<keyword evidence="1" id="KW-0472">Membrane</keyword>
<evidence type="ECO:0008006" key="4">
    <source>
        <dbReference type="Google" id="ProtNLM"/>
    </source>
</evidence>
<keyword evidence="1" id="KW-0812">Transmembrane</keyword>
<organism evidence="2 3">
    <name type="scientific">Brachybacterium fresconis</name>
    <dbReference type="NCBI Taxonomy" id="173363"/>
    <lineage>
        <taxon>Bacteria</taxon>
        <taxon>Bacillati</taxon>
        <taxon>Actinomycetota</taxon>
        <taxon>Actinomycetes</taxon>
        <taxon>Micrococcales</taxon>
        <taxon>Dermabacteraceae</taxon>
        <taxon>Brachybacterium</taxon>
    </lineage>
</organism>
<feature type="transmembrane region" description="Helical" evidence="1">
    <location>
        <begin position="61"/>
        <end position="83"/>
    </location>
</feature>
<feature type="transmembrane region" description="Helical" evidence="1">
    <location>
        <begin position="16"/>
        <end position="49"/>
    </location>
</feature>
<dbReference type="EMBL" id="JAGIOC010000001">
    <property type="protein sequence ID" value="MBP2409648.1"/>
    <property type="molecule type" value="Genomic_DNA"/>
</dbReference>
<evidence type="ECO:0000313" key="3">
    <source>
        <dbReference type="Proteomes" id="UP000698222"/>
    </source>
</evidence>
<comment type="caution">
    <text evidence="2">The sequence shown here is derived from an EMBL/GenBank/DDBJ whole genome shotgun (WGS) entry which is preliminary data.</text>
</comment>
<evidence type="ECO:0000313" key="2">
    <source>
        <dbReference type="EMBL" id="MBP2409648.1"/>
    </source>
</evidence>
<name>A0ABS4YNX6_9MICO</name>
<proteinExistence type="predicted"/>
<dbReference type="PROSITE" id="PS51257">
    <property type="entry name" value="PROKAR_LIPOPROTEIN"/>
    <property type="match status" value="1"/>
</dbReference>